<proteinExistence type="predicted"/>
<protein>
    <recommendedName>
        <fullName evidence="3">Polymer-forming cytoskeletal protein</fullName>
    </recommendedName>
</protein>
<dbReference type="BioCyc" id="CNIT1237085:G1324-3223-MONOMER"/>
<evidence type="ECO:0000313" key="1">
    <source>
        <dbReference type="EMBL" id="AFU60139.1"/>
    </source>
</evidence>
<evidence type="ECO:0000313" key="2">
    <source>
        <dbReference type="Proteomes" id="UP000008037"/>
    </source>
</evidence>
<evidence type="ECO:0008006" key="3">
    <source>
        <dbReference type="Google" id="ProtNLM"/>
    </source>
</evidence>
<dbReference type="InParanoid" id="K0INX6"/>
<dbReference type="GeneID" id="13797033"/>
<dbReference type="HOGENOM" id="CLU_2103587_0_0_2"/>
<dbReference type="STRING" id="1237085.Ngar_c32230"/>
<keyword evidence="2" id="KW-1185">Reference proteome</keyword>
<name>K0INX6_NITGG</name>
<reference evidence="1 2" key="1">
    <citation type="journal article" date="2012" name="Environ. Microbiol.">
        <title>The genome of the ammonia-oxidizing Candidatus Nitrososphaera gargensis: insights into metabolic versatility and environmental adaptations.</title>
        <authorList>
            <person name="Spang A."/>
            <person name="Poehlein A."/>
            <person name="Offre P."/>
            <person name="Zumbragel S."/>
            <person name="Haider S."/>
            <person name="Rychlik N."/>
            <person name="Nowka B."/>
            <person name="Schmeisser C."/>
            <person name="Lebedeva E.V."/>
            <person name="Rattei T."/>
            <person name="Bohm C."/>
            <person name="Schmid M."/>
            <person name="Galushko A."/>
            <person name="Hatzenpichler R."/>
            <person name="Weinmaier T."/>
            <person name="Daniel R."/>
            <person name="Schleper C."/>
            <person name="Spieck E."/>
            <person name="Streit W."/>
            <person name="Wagner M."/>
        </authorList>
    </citation>
    <scope>NUCLEOTIDE SEQUENCE [LARGE SCALE GENOMIC DNA]</scope>
    <source>
        <strain evidence="2">Ga9.2</strain>
    </source>
</reference>
<sequence>MKIVDGKRMGSVTVFEDTIMLAEVVGDVILNSGHLELKGKVLGNLFVRKGTCRMLGIIRGNLENEKGDVEVFGTVHGKVITKSGYTYVNPGSKVGSIEHAVPVKREEKEKEAVST</sequence>
<dbReference type="EMBL" id="CP002408">
    <property type="protein sequence ID" value="AFU60139.1"/>
    <property type="molecule type" value="Genomic_DNA"/>
</dbReference>
<dbReference type="KEGG" id="nga:Ngar_c32230"/>
<gene>
    <name evidence="1" type="ordered locus">Ngar_c32230</name>
</gene>
<dbReference type="AlphaFoldDB" id="K0INX6"/>
<dbReference type="Proteomes" id="UP000008037">
    <property type="component" value="Chromosome"/>
</dbReference>
<dbReference type="RefSeq" id="WP_015020672.1">
    <property type="nucleotide sequence ID" value="NC_018719.1"/>
</dbReference>
<dbReference type="OrthoDB" id="10055at2157"/>
<organism evidence="1 2">
    <name type="scientific">Nitrososphaera gargensis (strain Ga9.2)</name>
    <dbReference type="NCBI Taxonomy" id="1237085"/>
    <lineage>
        <taxon>Archaea</taxon>
        <taxon>Nitrososphaerota</taxon>
        <taxon>Nitrososphaeria</taxon>
        <taxon>Nitrososphaerales</taxon>
        <taxon>Nitrososphaeraceae</taxon>
        <taxon>Nitrososphaera</taxon>
    </lineage>
</organism>
<accession>K0INX6</accession>